<evidence type="ECO:0000313" key="2">
    <source>
        <dbReference type="EMBL" id="MXR51070.1"/>
    </source>
</evidence>
<dbReference type="RefSeq" id="WP_159763223.1">
    <property type="nucleotide sequence ID" value="NZ_WUUT01000002.1"/>
</dbReference>
<feature type="region of interest" description="Disordered" evidence="1">
    <location>
        <begin position="89"/>
        <end position="131"/>
    </location>
</feature>
<proteinExistence type="predicted"/>
<accession>A0A6B0T841</accession>
<comment type="caution">
    <text evidence="2">The sequence shown here is derived from an EMBL/GenBank/DDBJ whole genome shotgun (WGS) entry which is preliminary data.</text>
</comment>
<evidence type="ECO:0000313" key="3">
    <source>
        <dbReference type="Proteomes" id="UP000466535"/>
    </source>
</evidence>
<organism evidence="2 3">
    <name type="scientific">Halovenus carboxidivorans</name>
    <dbReference type="NCBI Taxonomy" id="2692199"/>
    <lineage>
        <taxon>Archaea</taxon>
        <taxon>Methanobacteriati</taxon>
        <taxon>Methanobacteriota</taxon>
        <taxon>Stenosarchaea group</taxon>
        <taxon>Halobacteria</taxon>
        <taxon>Halobacteriales</taxon>
        <taxon>Haloarculaceae</taxon>
        <taxon>Halovenus</taxon>
    </lineage>
</organism>
<reference evidence="2 3" key="1">
    <citation type="submission" date="2019-12" db="EMBL/GenBank/DDBJ databases">
        <title>Isolation and characterization of three novel carbon monoxide-oxidizing members of Halobacteria from salione crusts and soils.</title>
        <authorList>
            <person name="Myers M.R."/>
            <person name="King G.M."/>
        </authorList>
    </citation>
    <scope>NUCLEOTIDE SEQUENCE [LARGE SCALE GENOMIC DNA]</scope>
    <source>
        <strain evidence="2 3">WSH3</strain>
    </source>
</reference>
<sequence length="131" mass="14554">MNKYETQYGTDWESLDPEEAVERGYALGVAASLGEYHPDELDAIRGEMNSAYNTSMVELAFQEGKNEGKELDEDESEQVWNELVVGELPLDQDDVPTGGRNGLPTAIDITDALDRPERDSTDAVDLPEFLQ</sequence>
<dbReference type="Proteomes" id="UP000466535">
    <property type="component" value="Unassembled WGS sequence"/>
</dbReference>
<name>A0A6B0T841_9EURY</name>
<dbReference type="EMBL" id="WUUT01000002">
    <property type="protein sequence ID" value="MXR51070.1"/>
    <property type="molecule type" value="Genomic_DNA"/>
</dbReference>
<dbReference type="AlphaFoldDB" id="A0A6B0T841"/>
<protein>
    <submittedName>
        <fullName evidence="2">Uncharacterized protein</fullName>
    </submittedName>
</protein>
<feature type="compositionally biased region" description="Basic and acidic residues" evidence="1">
    <location>
        <begin position="112"/>
        <end position="121"/>
    </location>
</feature>
<evidence type="ECO:0000256" key="1">
    <source>
        <dbReference type="SAM" id="MobiDB-lite"/>
    </source>
</evidence>
<gene>
    <name evidence="2" type="ORF">GRX03_05545</name>
</gene>
<dbReference type="InterPro" id="IPR058370">
    <property type="entry name" value="DUF8057"/>
</dbReference>
<dbReference type="OrthoDB" id="252552at2157"/>
<dbReference type="Pfam" id="PF26244">
    <property type="entry name" value="DUF8057"/>
    <property type="match status" value="1"/>
</dbReference>
<keyword evidence="3" id="KW-1185">Reference proteome</keyword>